<feature type="region of interest" description="Disordered" evidence="1">
    <location>
        <begin position="1031"/>
        <end position="1135"/>
    </location>
</feature>
<dbReference type="GO" id="GO:0006508">
    <property type="term" value="P:proteolysis"/>
    <property type="evidence" value="ECO:0007669"/>
    <property type="project" value="InterPro"/>
</dbReference>
<feature type="compositionally biased region" description="Polar residues" evidence="1">
    <location>
        <begin position="1110"/>
        <end position="1135"/>
    </location>
</feature>
<feature type="compositionally biased region" description="Low complexity" evidence="1">
    <location>
        <begin position="461"/>
        <end position="489"/>
    </location>
</feature>
<dbReference type="STRING" id="1611254.A0A2G5SSA3"/>
<dbReference type="GO" id="GO:0004190">
    <property type="term" value="F:aspartic-type endopeptidase activity"/>
    <property type="evidence" value="ECO:0007669"/>
    <property type="project" value="InterPro"/>
</dbReference>
<comment type="caution">
    <text evidence="2">The sequence shown here is derived from an EMBL/GenBank/DDBJ whole genome shotgun (WGS) entry which is preliminary data.</text>
</comment>
<feature type="region of interest" description="Disordered" evidence="1">
    <location>
        <begin position="85"/>
        <end position="115"/>
    </location>
</feature>
<feature type="compositionally biased region" description="Basic and acidic residues" evidence="1">
    <location>
        <begin position="427"/>
        <end position="443"/>
    </location>
</feature>
<dbReference type="OrthoDB" id="5877228at2759"/>
<feature type="region of interest" description="Disordered" evidence="1">
    <location>
        <begin position="1"/>
        <end position="57"/>
    </location>
</feature>
<evidence type="ECO:0000313" key="2">
    <source>
        <dbReference type="EMBL" id="PIC17994.1"/>
    </source>
</evidence>
<dbReference type="AlphaFoldDB" id="A0A2G5SSA3"/>
<feature type="region of interest" description="Disordered" evidence="1">
    <location>
        <begin position="840"/>
        <end position="896"/>
    </location>
</feature>
<dbReference type="InterPro" id="IPR021109">
    <property type="entry name" value="Peptidase_aspartic_dom_sf"/>
</dbReference>
<keyword evidence="3" id="KW-1185">Reference proteome</keyword>
<evidence type="ECO:0000256" key="1">
    <source>
        <dbReference type="SAM" id="MobiDB-lite"/>
    </source>
</evidence>
<feature type="compositionally biased region" description="Polar residues" evidence="1">
    <location>
        <begin position="447"/>
        <end position="460"/>
    </location>
</feature>
<proteinExistence type="predicted"/>
<feature type="compositionally biased region" description="Basic and acidic residues" evidence="1">
    <location>
        <begin position="1064"/>
        <end position="1079"/>
    </location>
</feature>
<evidence type="ECO:0000313" key="3">
    <source>
        <dbReference type="Proteomes" id="UP000230233"/>
    </source>
</evidence>
<feature type="region of interest" description="Disordered" evidence="1">
    <location>
        <begin position="427"/>
        <end position="548"/>
    </location>
</feature>
<feature type="compositionally biased region" description="Polar residues" evidence="1">
    <location>
        <begin position="85"/>
        <end position="104"/>
    </location>
</feature>
<sequence>MIRQPEEPSQPPTLPSAPPLDPSDAPDELSEEEQRRLREEEEGNRRKEEQEKEEAEFFAQTCEGVLEEQRQLTTTMEDVRGFYTAANNSVDGGNEMAKQQQAESRSSDDSSLTEKLKRELERVEKEKKQLEEENQLLKLQIPLKPLFRIEEAQQRCDTRVLKNVETPMLPSMPKGSCETRRRSENMTREYFVKEKARDAIYDETMHEHFAQDFDDNEHEKYVPNRYYQSNWNTGNTSETAFLSMMQQMHMQNQLPDPPKYTAEEKSASMDAFVKTFLMKYGGLSQKQQVVLLESNFLSGKALKVFKGLPEYDKQSFQTVMRRMAERLRVSKEDDSRRAKSRWEQLHKRDGQAIEDYCLAIDEHSKRAFVRIEPEELSSLKCQKLMNAVYDNELMSGLIESKLSETTEIEHYEVAREIAIRYERSFKERQKNKKKEEASEKKDNNSSVHNAQYQQNSSKMWSQNQNQSRNHQQQFKSPSNNYRSNSSNNNYQFTSSHHQVPPLVQPSSFSNQSSSSDHQSTPVVSSNQYPPSMQPSQKEDVSNQSQSFPEIPVNNDYSCRECNAIGCHAPTCSKAPRNAKFVPTCNRCREKGHSANYCPQQNVAIPVPSETKDSNVAHISTLDIDWSQTSLNEISVNKSSVQYEQGRIAGVDVEILIDSGASLSVMSHALWKSIVAKKGKEWEKNVFTETPNIQDAVAANGEPVKLLFQVILETSIRSKTRNIPIYVADVSRNNVILGYNNFQTMGIQLSVEMEPREIRTVYDIQLAPKSHRSVELRVAGIFETEKFCLVHPIIDQLATTVCQVNTKGKSFLTLSNRGKDVVFLEKGQIIAHGEIDKTEVIENESFSEDSAEQTRSVSDESLQENSVIDSQHSENQNEEIESKSVSESTRDEEKNSVLIDKKANDINLCQGPPLTSLVDSSTPFCLPVIKTRDKQELCDSFQLYEDVQDDHHELGIVPESLKPPPEPILEKAGDVAFGGVFQTKPTCLVKENRLQKGLGLESHVYKSDLAACEKELLSQNSHHNNLIQDHLAHTNEAPPGGTTIVLSPGKDPPTGSKCSMSSEQYPKDSKEFFEDPKEMFEDSSLPKFSPSPISCQLPYEPGPSMSLHPMPSTTTDADADVSGSSSPRISSNFQHE</sequence>
<dbReference type="SUPFAM" id="SSF50630">
    <property type="entry name" value="Acid proteases"/>
    <property type="match status" value="1"/>
</dbReference>
<feature type="compositionally biased region" description="Polar residues" evidence="1">
    <location>
        <begin position="852"/>
        <end position="873"/>
    </location>
</feature>
<feature type="compositionally biased region" description="Acidic residues" evidence="1">
    <location>
        <begin position="840"/>
        <end position="850"/>
    </location>
</feature>
<dbReference type="Gene3D" id="2.40.70.10">
    <property type="entry name" value="Acid Proteases"/>
    <property type="match status" value="1"/>
</dbReference>
<feature type="compositionally biased region" description="Pro residues" evidence="1">
    <location>
        <begin position="8"/>
        <end position="21"/>
    </location>
</feature>
<feature type="compositionally biased region" description="Basic and acidic residues" evidence="1">
    <location>
        <begin position="879"/>
        <end position="896"/>
    </location>
</feature>
<dbReference type="EMBL" id="PDUG01000006">
    <property type="protein sequence ID" value="PIC17994.1"/>
    <property type="molecule type" value="Genomic_DNA"/>
</dbReference>
<feature type="compositionally biased region" description="Low complexity" evidence="1">
    <location>
        <begin position="504"/>
        <end position="525"/>
    </location>
</feature>
<dbReference type="PROSITE" id="PS00141">
    <property type="entry name" value="ASP_PROTEASE"/>
    <property type="match status" value="1"/>
</dbReference>
<dbReference type="InterPro" id="IPR001969">
    <property type="entry name" value="Aspartic_peptidase_AS"/>
</dbReference>
<dbReference type="Proteomes" id="UP000230233">
    <property type="component" value="Chromosome X"/>
</dbReference>
<evidence type="ECO:0008006" key="4">
    <source>
        <dbReference type="Google" id="ProtNLM"/>
    </source>
</evidence>
<dbReference type="CDD" id="cd00303">
    <property type="entry name" value="retropepsin_like"/>
    <property type="match status" value="1"/>
</dbReference>
<feature type="compositionally biased region" description="Basic and acidic residues" evidence="1">
    <location>
        <begin position="32"/>
        <end position="50"/>
    </location>
</feature>
<reference evidence="3" key="1">
    <citation type="submission" date="2017-10" db="EMBL/GenBank/DDBJ databases">
        <title>Rapid genome shrinkage in a self-fertile nematode reveals novel sperm competition proteins.</title>
        <authorList>
            <person name="Yin D."/>
            <person name="Schwarz E.M."/>
            <person name="Thomas C.G."/>
            <person name="Felde R.L."/>
            <person name="Korf I.F."/>
            <person name="Cutter A.D."/>
            <person name="Schartner C.M."/>
            <person name="Ralston E.J."/>
            <person name="Meyer B.J."/>
            <person name="Haag E.S."/>
        </authorList>
    </citation>
    <scope>NUCLEOTIDE SEQUENCE [LARGE SCALE GENOMIC DNA]</scope>
    <source>
        <strain evidence="3">JU1422</strain>
    </source>
</reference>
<organism evidence="2 3">
    <name type="scientific">Caenorhabditis nigoni</name>
    <dbReference type="NCBI Taxonomy" id="1611254"/>
    <lineage>
        <taxon>Eukaryota</taxon>
        <taxon>Metazoa</taxon>
        <taxon>Ecdysozoa</taxon>
        <taxon>Nematoda</taxon>
        <taxon>Chromadorea</taxon>
        <taxon>Rhabditida</taxon>
        <taxon>Rhabditina</taxon>
        <taxon>Rhabditomorpha</taxon>
        <taxon>Rhabditoidea</taxon>
        <taxon>Rhabditidae</taxon>
        <taxon>Peloderinae</taxon>
        <taxon>Caenorhabditis</taxon>
    </lineage>
</organism>
<protein>
    <recommendedName>
        <fullName evidence="4">Peptidase A2 domain-containing protein</fullName>
    </recommendedName>
</protein>
<feature type="compositionally biased region" description="Polar residues" evidence="1">
    <location>
        <begin position="526"/>
        <end position="547"/>
    </location>
</feature>
<gene>
    <name evidence="2" type="primary">Cnig_chr_X.g24042</name>
    <name evidence="2" type="ORF">B9Z55_024042</name>
</gene>
<feature type="compositionally biased region" description="Basic and acidic residues" evidence="1">
    <location>
        <begin position="105"/>
        <end position="115"/>
    </location>
</feature>
<name>A0A2G5SSA3_9PELO</name>
<accession>A0A2G5SSA3</accession>